<evidence type="ECO:0000256" key="1">
    <source>
        <dbReference type="SAM" id="SignalP"/>
    </source>
</evidence>
<comment type="caution">
    <text evidence="2">The sequence shown here is derived from an EMBL/GenBank/DDBJ whole genome shotgun (WGS) entry which is preliminary data.</text>
</comment>
<reference evidence="2" key="2">
    <citation type="journal article" date="2023" name="Microbiol Resour">
        <title>Decontamination and Annotation of the Draft Genome Sequence of the Oomycete Lagenidium giganteum ARSEF 373.</title>
        <authorList>
            <person name="Morgan W.R."/>
            <person name="Tartar A."/>
        </authorList>
    </citation>
    <scope>NUCLEOTIDE SEQUENCE</scope>
    <source>
        <strain evidence="2">ARSEF 373</strain>
    </source>
</reference>
<keyword evidence="1" id="KW-0732">Signal</keyword>
<accession>A0AAV2YPF2</accession>
<dbReference type="AlphaFoldDB" id="A0AAV2YPF2"/>
<sequence length="104" mass="11684">MAFSKLILIAAAAALCFTSTEARVRHHKHHHAQFKATPWEANPAEKKAKCDDLCTLRGFYSFQQMRNCESRPTDLCMQYKLGLLSMEGVLITSECECEGASDDE</sequence>
<feature type="chain" id="PRO_5043853339" evidence="1">
    <location>
        <begin position="23"/>
        <end position="104"/>
    </location>
</feature>
<feature type="signal peptide" evidence="1">
    <location>
        <begin position="1"/>
        <end position="22"/>
    </location>
</feature>
<evidence type="ECO:0000313" key="3">
    <source>
        <dbReference type="Proteomes" id="UP001146120"/>
    </source>
</evidence>
<dbReference type="Proteomes" id="UP001146120">
    <property type="component" value="Unassembled WGS sequence"/>
</dbReference>
<reference evidence="2" key="1">
    <citation type="submission" date="2022-11" db="EMBL/GenBank/DDBJ databases">
        <authorList>
            <person name="Morgan W.R."/>
            <person name="Tartar A."/>
        </authorList>
    </citation>
    <scope>NUCLEOTIDE SEQUENCE</scope>
    <source>
        <strain evidence="2">ARSEF 373</strain>
    </source>
</reference>
<keyword evidence="3" id="KW-1185">Reference proteome</keyword>
<dbReference type="EMBL" id="DAKRPA010000214">
    <property type="protein sequence ID" value="DAZ95203.1"/>
    <property type="molecule type" value="Genomic_DNA"/>
</dbReference>
<gene>
    <name evidence="2" type="ORF">N0F65_013048</name>
</gene>
<name>A0AAV2YPF2_9STRA</name>
<evidence type="ECO:0000313" key="2">
    <source>
        <dbReference type="EMBL" id="DAZ95203.1"/>
    </source>
</evidence>
<organism evidence="2 3">
    <name type="scientific">Lagenidium giganteum</name>
    <dbReference type="NCBI Taxonomy" id="4803"/>
    <lineage>
        <taxon>Eukaryota</taxon>
        <taxon>Sar</taxon>
        <taxon>Stramenopiles</taxon>
        <taxon>Oomycota</taxon>
        <taxon>Peronosporomycetes</taxon>
        <taxon>Pythiales</taxon>
        <taxon>Pythiaceae</taxon>
    </lineage>
</organism>
<protein>
    <submittedName>
        <fullName evidence="2">Uncharacterized protein</fullName>
    </submittedName>
</protein>
<proteinExistence type="predicted"/>